<dbReference type="Proteomes" id="UP001500427">
    <property type="component" value="Unassembled WGS sequence"/>
</dbReference>
<dbReference type="PANTHER" id="PTHR21015:SF22">
    <property type="entry name" value="GLYCOSYLTRANSFERASE"/>
    <property type="match status" value="1"/>
</dbReference>
<comment type="caution">
    <text evidence="2">The sequence shown here is derived from an EMBL/GenBank/DDBJ whole genome shotgun (WGS) entry which is preliminary data.</text>
</comment>
<evidence type="ECO:0000313" key="2">
    <source>
        <dbReference type="EMBL" id="GAA5031998.1"/>
    </source>
</evidence>
<keyword evidence="3" id="KW-1185">Reference proteome</keyword>
<dbReference type="RefSeq" id="WP_345508368.1">
    <property type="nucleotide sequence ID" value="NZ_BAABIW010000019.1"/>
</dbReference>
<dbReference type="PANTHER" id="PTHR21015">
    <property type="entry name" value="UDP-N-ACETYLGLUCOSAMINE--N-ACETYLMURAMYL-(PENTAPEPTIDE) PYROPHOSPHORYL-UNDECAPRENOL N-ACETYLGLUCOSAMINE TRANSFERASE 1"/>
    <property type="match status" value="1"/>
</dbReference>
<organism evidence="2 3">
    <name type="scientific">Terrabacter aeriphilus</name>
    <dbReference type="NCBI Taxonomy" id="515662"/>
    <lineage>
        <taxon>Bacteria</taxon>
        <taxon>Bacillati</taxon>
        <taxon>Actinomycetota</taxon>
        <taxon>Actinomycetes</taxon>
        <taxon>Micrococcales</taxon>
        <taxon>Intrasporangiaceae</taxon>
        <taxon>Terrabacter</taxon>
    </lineage>
</organism>
<dbReference type="InterPro" id="IPR007235">
    <property type="entry name" value="Glyco_trans_28_C"/>
</dbReference>
<reference evidence="3" key="1">
    <citation type="journal article" date="2019" name="Int. J. Syst. Evol. Microbiol.">
        <title>The Global Catalogue of Microorganisms (GCM) 10K type strain sequencing project: providing services to taxonomists for standard genome sequencing and annotation.</title>
        <authorList>
            <consortium name="The Broad Institute Genomics Platform"/>
            <consortium name="The Broad Institute Genome Sequencing Center for Infectious Disease"/>
            <person name="Wu L."/>
            <person name="Ma J."/>
        </authorList>
    </citation>
    <scope>NUCLEOTIDE SEQUENCE [LARGE SCALE GENOMIC DNA]</scope>
    <source>
        <strain evidence="3">JCM 17687</strain>
    </source>
</reference>
<dbReference type="Gene3D" id="3.40.50.2000">
    <property type="entry name" value="Glycogen Phosphorylase B"/>
    <property type="match status" value="1"/>
</dbReference>
<proteinExistence type="predicted"/>
<dbReference type="Pfam" id="PF04101">
    <property type="entry name" value="Glyco_tran_28_C"/>
    <property type="match status" value="1"/>
</dbReference>
<protein>
    <recommendedName>
        <fullName evidence="1">Glycosyl transferase family 28 C-terminal domain-containing protein</fullName>
    </recommendedName>
</protein>
<dbReference type="SUPFAM" id="SSF53756">
    <property type="entry name" value="UDP-Glycosyltransferase/glycogen phosphorylase"/>
    <property type="match status" value="1"/>
</dbReference>
<sequence>MIGWYAHHHGLGHVSRLQAVAAHLDVPVTGLSSLPPPQGWTGPWVRLARDDAAALEPSGPTDPTANGTLHWVPRHDPGLAARTAQVADWVARARPALVVVDVSVEVALTVRLSGVPVVVVTLPGRRTDRPHRLVHDLADALLAPWPEGAHSSDWPQSWTGKLAAVGGISRFDGRTPAEGSAGGPGRRPRVLVVWGGGGRQTSSAQVEAARAATPGWEWVECSPASPSRDLWADLARADVVVTHGGQNAVAEVAAARRPAVVVAQPRPFDEQVATATAVDRLGLAVGLPAWPTDPGAWPGLLARARQIGGSRWQHWSSGHGAATAARVLEALVQELSTPPVGSAAEPVTVP</sequence>
<feature type="domain" description="Glycosyl transferase family 28 C-terminal" evidence="1">
    <location>
        <begin position="232"/>
        <end position="284"/>
    </location>
</feature>
<gene>
    <name evidence="2" type="ORF">GCM10023258_30600</name>
</gene>
<dbReference type="EMBL" id="BAABIW010000019">
    <property type="protein sequence ID" value="GAA5031998.1"/>
    <property type="molecule type" value="Genomic_DNA"/>
</dbReference>
<accession>A0ABP9JJB0</accession>
<evidence type="ECO:0000313" key="3">
    <source>
        <dbReference type="Proteomes" id="UP001500427"/>
    </source>
</evidence>
<name>A0ABP9JJB0_9MICO</name>
<evidence type="ECO:0000259" key="1">
    <source>
        <dbReference type="Pfam" id="PF04101"/>
    </source>
</evidence>